<comment type="caution">
    <text evidence="2">The sequence shown here is derived from an EMBL/GenBank/DDBJ whole genome shotgun (WGS) entry which is preliminary data.</text>
</comment>
<accession>A0ABP0II22</accession>
<dbReference type="Proteomes" id="UP001642464">
    <property type="component" value="Unassembled WGS sequence"/>
</dbReference>
<feature type="region of interest" description="Disordered" evidence="1">
    <location>
        <begin position="965"/>
        <end position="1034"/>
    </location>
</feature>
<evidence type="ECO:0000313" key="3">
    <source>
        <dbReference type="Proteomes" id="UP001642464"/>
    </source>
</evidence>
<evidence type="ECO:0000313" key="2">
    <source>
        <dbReference type="EMBL" id="CAK9000959.1"/>
    </source>
</evidence>
<reference evidence="2 3" key="1">
    <citation type="submission" date="2024-02" db="EMBL/GenBank/DDBJ databases">
        <authorList>
            <person name="Chen Y."/>
            <person name="Shah S."/>
            <person name="Dougan E. K."/>
            <person name="Thang M."/>
            <person name="Chan C."/>
        </authorList>
    </citation>
    <scope>NUCLEOTIDE SEQUENCE [LARGE SCALE GENOMIC DNA]</scope>
</reference>
<keyword evidence="3" id="KW-1185">Reference proteome</keyword>
<sequence length="1487" mass="166981">MWPAVEPGLLAWCQRTFGTPLRLDAAFDTEGDCEALVKTAFPDMVEEHVLDAVAQLVQWKEDTVRLHKRARSSIVQTALFHLPSHQGPQVQEVYTSLLRTSNLCILEMHSKRKQRKYRDEAPDARSRHFEAERVKYSMLLAQVIIGAKLPVVELVQSLDDPRSGWVHIFAARRANTLKNRFQVWKPFQTWLEVHRGYSFPQGVKDVIDYMQHRVDDGCGKTVPDSLNITLGMLELLGRVPESQRISFDPLWKGHVKSWCAELAEDAPPRKPAEMYTIAMLLSLELVVGDEDAVLFERALAWVVLCMVWGAMRCDDVQAIIPHRSVLSNMGLRLVLGRSKTTGPDKVQKEVSVHIHRLTSLTGVDWIRTGFDLWGEEPLNFRRDYLVMEPLLDWTGVKRKFLPPSGLSSQILKLLSALPRPQRTAGGWKSMHPALLLPDGIEAHFSGHSPRNFLTSVAAVLGFPKDQRAYLGRWSMGMVSSEEYVRTSRQVVFKIQKAVCQSILEGFGELYHEDETIGRLCEYAVSTGANPARIKKKHAVMYDVGGRVCLHSKYPTLENCWDLFEADGTAESDDVLCRDVEAQARREAESKPQECKFFITVSRRTAMKRLHLVGCFVKPEHCGEVIFCNEAVENDFDSICQACKKKMTKECDNMDSDLQYILGESGVDLVHQAAIATHYGTLRKFSAVGDDRAAIRTACEHDFALPANSPANRAQIASIVSAWETAKEFLAKEIEMRAEAKVMGQPRILQIHERQAMLRAVEAVHGALGDSECPSSDYLSLKAEETETNEPTAAPLDEILSKQAASSSQLQSSVDPSGHIRVTRNKTKSKMPTTTEEFRKVMKVEMYAWLAMASRYRAKHWLHGLTAEPFLKFTEFILGERVYGVQIPSGTGEGSHKVKPDWTIVLSFEHKLRKEAMKKVLEGHTLADSSNAVIRDADLKEAFFTTPVALKSAILSESSWQPNKWFRPQTKGQFAGKGKFPVQAKGKGKTGSAKKLCSSSPPEQAKKLCSSSPPEQAEQPASGAGDHGKKVDHQQQAGECDFDHSLCFNGGKPIQVEWDGKTHEFVDGFGLCSPTRWRPAQRGERRAENMRLLAESTFALLRKAVQTHISDVRKAAFKLVTGKLKQSPFSAEVIHALREEWAQLLPDPKDAMVVDPVQPFLLRGLAQWLKIFEDPDAHWLVDAVDSFSSGVCLGVEKPLPRSPQVFPPKIKHRKLDDTEFAPIATNYASAQMSAKELEAKFKEEEGLGRMFPSKLGVLKEQYADRLRVAAMAAIVKPDGTVRPLHDATHSVMVNHMIKYQDKIDCPGPAEIAAIVRESTETGEAPFCVSADIKAAHRLVKVRESDWGYMCCRTDSSSDTVWVNRTGTFGVASAPYWWAKLSGLIGRFVGHVMQQYWFLHMIYVDDLHGSFVGHHKFELLWIWLLAFELVGTPFGYHKFGGGFASDFVGFRIRYDLVEVGVSEKRGKWLVDWIKKCEANRYVVQVRDFS</sequence>
<protein>
    <submittedName>
        <fullName evidence="2">Uncharacterized protein</fullName>
    </submittedName>
</protein>
<proteinExistence type="predicted"/>
<gene>
    <name evidence="2" type="ORF">SCF082_LOCUS6722</name>
</gene>
<evidence type="ECO:0000256" key="1">
    <source>
        <dbReference type="SAM" id="MobiDB-lite"/>
    </source>
</evidence>
<dbReference type="EMBL" id="CAXAMM010003702">
    <property type="protein sequence ID" value="CAK9000959.1"/>
    <property type="molecule type" value="Genomic_DNA"/>
</dbReference>
<organism evidence="2 3">
    <name type="scientific">Durusdinium trenchii</name>
    <dbReference type="NCBI Taxonomy" id="1381693"/>
    <lineage>
        <taxon>Eukaryota</taxon>
        <taxon>Sar</taxon>
        <taxon>Alveolata</taxon>
        <taxon>Dinophyceae</taxon>
        <taxon>Suessiales</taxon>
        <taxon>Symbiodiniaceae</taxon>
        <taxon>Durusdinium</taxon>
    </lineage>
</organism>
<name>A0ABP0II22_9DINO</name>
<feature type="region of interest" description="Disordered" evidence="1">
    <location>
        <begin position="804"/>
        <end position="832"/>
    </location>
</feature>